<proteinExistence type="predicted"/>
<keyword evidence="1" id="KW-0808">Transferase</keyword>
<dbReference type="Gene3D" id="3.30.565.10">
    <property type="entry name" value="Histidine kinase-like ATPase, C-terminal domain"/>
    <property type="match status" value="1"/>
</dbReference>
<dbReference type="InterPro" id="IPR003594">
    <property type="entry name" value="HATPase_dom"/>
</dbReference>
<gene>
    <name evidence="7" type="ORF">S06H3_02255</name>
</gene>
<dbReference type="PANTHER" id="PTHR43065">
    <property type="entry name" value="SENSOR HISTIDINE KINASE"/>
    <property type="match status" value="1"/>
</dbReference>
<dbReference type="GO" id="GO:0005524">
    <property type="term" value="F:ATP binding"/>
    <property type="evidence" value="ECO:0007669"/>
    <property type="project" value="UniProtKB-KW"/>
</dbReference>
<dbReference type="PANTHER" id="PTHR43065:SF46">
    <property type="entry name" value="C4-DICARBOXYLATE TRANSPORT SENSOR PROTEIN DCTB"/>
    <property type="match status" value="1"/>
</dbReference>
<evidence type="ECO:0000256" key="5">
    <source>
        <dbReference type="ARBA" id="ARBA00023012"/>
    </source>
</evidence>
<dbReference type="GO" id="GO:0000160">
    <property type="term" value="P:phosphorelay signal transduction system"/>
    <property type="evidence" value="ECO:0007669"/>
    <property type="project" value="UniProtKB-KW"/>
</dbReference>
<protein>
    <recommendedName>
        <fullName evidence="6">Histidine kinase domain-containing protein</fullName>
    </recommendedName>
</protein>
<dbReference type="PROSITE" id="PS50109">
    <property type="entry name" value="HIS_KIN"/>
    <property type="match status" value="1"/>
</dbReference>
<dbReference type="EMBL" id="BARV01000639">
    <property type="protein sequence ID" value="GAI00842.1"/>
    <property type="molecule type" value="Genomic_DNA"/>
</dbReference>
<dbReference type="GO" id="GO:0016301">
    <property type="term" value="F:kinase activity"/>
    <property type="evidence" value="ECO:0007669"/>
    <property type="project" value="UniProtKB-KW"/>
</dbReference>
<dbReference type="InterPro" id="IPR004358">
    <property type="entry name" value="Sig_transdc_His_kin-like_C"/>
</dbReference>
<feature type="domain" description="Histidine kinase" evidence="6">
    <location>
        <begin position="1"/>
        <end position="94"/>
    </location>
</feature>
<comment type="caution">
    <text evidence="7">The sequence shown here is derived from an EMBL/GenBank/DDBJ whole genome shotgun (WGS) entry which is preliminary data.</text>
</comment>
<dbReference type="PRINTS" id="PR00344">
    <property type="entry name" value="BCTRLSENSOR"/>
</dbReference>
<dbReference type="InterPro" id="IPR036890">
    <property type="entry name" value="HATPase_C_sf"/>
</dbReference>
<sequence>MPMTSPLERRGTRIAVKSEQENGLVVLSVSDTGVGIPEEIKGKLFDPFFTTRAPAGNGLGLSVTYGIVKRHGGSIEVESTQGKGATFYIRLPVA</sequence>
<organism evidence="7">
    <name type="scientific">marine sediment metagenome</name>
    <dbReference type="NCBI Taxonomy" id="412755"/>
    <lineage>
        <taxon>unclassified sequences</taxon>
        <taxon>metagenomes</taxon>
        <taxon>ecological metagenomes</taxon>
    </lineage>
</organism>
<reference evidence="7" key="1">
    <citation type="journal article" date="2014" name="Front. Microbiol.">
        <title>High frequency of phylogenetically diverse reductive dehalogenase-homologous genes in deep subseafloor sedimentary metagenomes.</title>
        <authorList>
            <person name="Kawai M."/>
            <person name="Futagami T."/>
            <person name="Toyoda A."/>
            <person name="Takaki Y."/>
            <person name="Nishi S."/>
            <person name="Hori S."/>
            <person name="Arai W."/>
            <person name="Tsubouchi T."/>
            <person name="Morono Y."/>
            <person name="Uchiyama I."/>
            <person name="Ito T."/>
            <person name="Fujiyama A."/>
            <person name="Inagaki F."/>
            <person name="Takami H."/>
        </authorList>
    </citation>
    <scope>NUCLEOTIDE SEQUENCE</scope>
    <source>
        <strain evidence="7">Expedition CK06-06</strain>
    </source>
</reference>
<dbReference type="Pfam" id="PF02518">
    <property type="entry name" value="HATPase_c"/>
    <property type="match status" value="1"/>
</dbReference>
<evidence type="ECO:0000256" key="1">
    <source>
        <dbReference type="ARBA" id="ARBA00022679"/>
    </source>
</evidence>
<evidence type="ECO:0000259" key="6">
    <source>
        <dbReference type="PROSITE" id="PS50109"/>
    </source>
</evidence>
<evidence type="ECO:0000256" key="3">
    <source>
        <dbReference type="ARBA" id="ARBA00022777"/>
    </source>
</evidence>
<keyword evidence="2" id="KW-0547">Nucleotide-binding</keyword>
<dbReference type="InterPro" id="IPR005467">
    <property type="entry name" value="His_kinase_dom"/>
</dbReference>
<evidence type="ECO:0000256" key="2">
    <source>
        <dbReference type="ARBA" id="ARBA00022741"/>
    </source>
</evidence>
<keyword evidence="5" id="KW-0902">Two-component regulatory system</keyword>
<feature type="non-terminal residue" evidence="7">
    <location>
        <position position="94"/>
    </location>
</feature>
<accession>X1K1F2</accession>
<keyword evidence="4" id="KW-0067">ATP-binding</keyword>
<evidence type="ECO:0000256" key="4">
    <source>
        <dbReference type="ARBA" id="ARBA00022840"/>
    </source>
</evidence>
<dbReference type="SMART" id="SM00387">
    <property type="entry name" value="HATPase_c"/>
    <property type="match status" value="1"/>
</dbReference>
<evidence type="ECO:0000313" key="7">
    <source>
        <dbReference type="EMBL" id="GAI00842.1"/>
    </source>
</evidence>
<dbReference type="SUPFAM" id="SSF55874">
    <property type="entry name" value="ATPase domain of HSP90 chaperone/DNA topoisomerase II/histidine kinase"/>
    <property type="match status" value="1"/>
</dbReference>
<dbReference type="AlphaFoldDB" id="X1K1F2"/>
<keyword evidence="3" id="KW-0418">Kinase</keyword>
<name>X1K1F2_9ZZZZ</name>